<accession>A0A249SMS3</accession>
<dbReference type="AlphaFoldDB" id="A0A249SMS3"/>
<dbReference type="Proteomes" id="UP000232229">
    <property type="component" value="Chromosome"/>
</dbReference>
<name>A0A249SMS3_9MOLU</name>
<gene>
    <name evidence="3" type="ORF">CK556_01215</name>
</gene>
<reference evidence="3 4" key="1">
    <citation type="submission" date="2017-08" db="EMBL/GenBank/DDBJ databases">
        <title>Complete Genome Sequence of Mesoplasma chauliocola.</title>
        <authorList>
            <person name="Knight T.F.Jr."/>
            <person name="Citino T."/>
        </authorList>
    </citation>
    <scope>NUCLEOTIDE SEQUENCE [LARGE SCALE GENOMIC DNA]</scope>
    <source>
        <strain evidence="3 4">CHPA-2</strain>
    </source>
</reference>
<evidence type="ECO:0000313" key="3">
    <source>
        <dbReference type="EMBL" id="ASZ08975.1"/>
    </source>
</evidence>
<organism evidence="3 4">
    <name type="scientific">Mesoplasma chauliocola</name>
    <dbReference type="NCBI Taxonomy" id="216427"/>
    <lineage>
        <taxon>Bacteria</taxon>
        <taxon>Bacillati</taxon>
        <taxon>Mycoplasmatota</taxon>
        <taxon>Mollicutes</taxon>
        <taxon>Entomoplasmatales</taxon>
        <taxon>Entomoplasmataceae</taxon>
        <taxon>Mesoplasma</taxon>
    </lineage>
</organism>
<dbReference type="KEGG" id="mchc:CK556_01215"/>
<feature type="region of interest" description="Disordered" evidence="1">
    <location>
        <begin position="421"/>
        <end position="441"/>
    </location>
</feature>
<evidence type="ECO:0000256" key="2">
    <source>
        <dbReference type="SAM" id="Phobius"/>
    </source>
</evidence>
<keyword evidence="4" id="KW-1185">Reference proteome</keyword>
<evidence type="ECO:0000256" key="1">
    <source>
        <dbReference type="SAM" id="MobiDB-lite"/>
    </source>
</evidence>
<feature type="transmembrane region" description="Helical" evidence="2">
    <location>
        <begin position="29"/>
        <end position="54"/>
    </location>
</feature>
<keyword evidence="2" id="KW-1133">Transmembrane helix</keyword>
<keyword evidence="2" id="KW-0812">Transmembrane</keyword>
<keyword evidence="2" id="KW-0472">Membrane</keyword>
<dbReference type="STRING" id="1336232.GCA_000518825_00088"/>
<feature type="transmembrane region" description="Helical" evidence="2">
    <location>
        <begin position="457"/>
        <end position="476"/>
    </location>
</feature>
<sequence>MKLSFITWVKTLINLLLKKLFKKLGEIQVFLLIIMWGDIMLKIIFIIISCFTSLNIRTNVKKDLVTDIQNEKANYENPFEDYALEIQNEQNVIKQGHLLSSNFDYAFKLNLKLFNKYSLNNFSFCFDFEMSQTFIDKNNNKINEKNNVSFNFVELNTQKDFLREHLFNELNSNETVNFATSITTELEKDQDYQLAVLISNTQSKNTKLKDKKYFKFRSFEFTKLRITLIPKINFEILERQKLYIEYNPTNKTILVEDLNNKLKKEVDNLLENINISKNSFYYFFNDLKINNQNINNLSSINSELTYGLKLKFAKSDVIEKDTFLKKLYIPYINVCFTQSFNIEDIGLKSNIYLNESLVVSKELLINEFGVYSFMFNSILKLNQMDNELYWKISVNNNYNSQVFGEIIVKIIKTTNNWTEEEKEEVNKEKPDPVEPEVDEGEEVTKLKSEKKSYLKSIILFCCSMLLFSSILLPELFKKLKKCFWKNDKI</sequence>
<protein>
    <submittedName>
        <fullName evidence="3">Uncharacterized protein</fullName>
    </submittedName>
</protein>
<dbReference type="EMBL" id="CP023173">
    <property type="protein sequence ID" value="ASZ08975.1"/>
    <property type="molecule type" value="Genomic_DNA"/>
</dbReference>
<evidence type="ECO:0000313" key="4">
    <source>
        <dbReference type="Proteomes" id="UP000232229"/>
    </source>
</evidence>
<proteinExistence type="predicted"/>